<dbReference type="Gene3D" id="3.30.200.20">
    <property type="entry name" value="Phosphorylase Kinase, domain 1"/>
    <property type="match status" value="2"/>
</dbReference>
<feature type="domain" description="Protein kinase" evidence="10">
    <location>
        <begin position="437"/>
        <end position="1575"/>
    </location>
</feature>
<feature type="region of interest" description="Disordered" evidence="9">
    <location>
        <begin position="1458"/>
        <end position="1499"/>
    </location>
</feature>
<evidence type="ECO:0000313" key="11">
    <source>
        <dbReference type="EMBL" id="KPI84467.1"/>
    </source>
</evidence>
<keyword evidence="4" id="KW-0547">Nucleotide-binding</keyword>
<feature type="compositionally biased region" description="Low complexity" evidence="9">
    <location>
        <begin position="536"/>
        <end position="558"/>
    </location>
</feature>
<keyword evidence="12" id="KW-1185">Reference proteome</keyword>
<keyword evidence="6" id="KW-0067">ATP-binding</keyword>
<dbReference type="SUPFAM" id="SSF56112">
    <property type="entry name" value="Protein kinase-like (PK-like)"/>
    <property type="match status" value="2"/>
</dbReference>
<feature type="region of interest" description="Disordered" evidence="9">
    <location>
        <begin position="143"/>
        <end position="183"/>
    </location>
</feature>
<accession>A0A0N0P464</accession>
<dbReference type="PANTHER" id="PTHR47634:SF9">
    <property type="entry name" value="PROTEIN KINASE DOMAIN-CONTAINING PROTEIN-RELATED"/>
    <property type="match status" value="1"/>
</dbReference>
<dbReference type="OrthoDB" id="267011at2759"/>
<reference evidence="11 12" key="1">
    <citation type="journal article" date="2015" name="PLoS Pathog.">
        <title>Leptomonas seymouri: Adaptations to the Dixenous Life Cycle Analyzed by Genome Sequencing, Transcriptome Profiling and Co-infection with Leishmania donovani.</title>
        <authorList>
            <person name="Kraeva N."/>
            <person name="Butenko A."/>
            <person name="Hlavacova J."/>
            <person name="Kostygov A."/>
            <person name="Myskova J."/>
            <person name="Grybchuk D."/>
            <person name="Lestinova T."/>
            <person name="Votypka J."/>
            <person name="Volf P."/>
            <person name="Opperdoes F."/>
            <person name="Flegontov P."/>
            <person name="Lukes J."/>
            <person name="Yurchenko V."/>
        </authorList>
    </citation>
    <scope>NUCLEOTIDE SEQUENCE [LARGE SCALE GENOMIC DNA]</scope>
    <source>
        <strain evidence="11 12">ATCC 30220</strain>
    </source>
</reference>
<dbReference type="PANTHER" id="PTHR47634">
    <property type="entry name" value="PROTEIN KINASE DOMAIN-CONTAINING PROTEIN-RELATED"/>
    <property type="match status" value="1"/>
</dbReference>
<dbReference type="EC" id="2.7.11.1" evidence="1"/>
<dbReference type="InterPro" id="IPR011009">
    <property type="entry name" value="Kinase-like_dom_sf"/>
</dbReference>
<feature type="compositionally biased region" description="Polar residues" evidence="9">
    <location>
        <begin position="1045"/>
        <end position="1067"/>
    </location>
</feature>
<feature type="compositionally biased region" description="Basic and acidic residues" evidence="9">
    <location>
        <begin position="321"/>
        <end position="335"/>
    </location>
</feature>
<proteinExistence type="predicted"/>
<keyword evidence="2" id="KW-0723">Serine/threonine-protein kinase</keyword>
<organism evidence="11 12">
    <name type="scientific">Leptomonas seymouri</name>
    <dbReference type="NCBI Taxonomy" id="5684"/>
    <lineage>
        <taxon>Eukaryota</taxon>
        <taxon>Discoba</taxon>
        <taxon>Euglenozoa</taxon>
        <taxon>Kinetoplastea</taxon>
        <taxon>Metakinetoplastina</taxon>
        <taxon>Trypanosomatida</taxon>
        <taxon>Trypanosomatidae</taxon>
        <taxon>Leishmaniinae</taxon>
        <taxon>Leptomonas</taxon>
    </lineage>
</organism>
<feature type="region of interest" description="Disordered" evidence="9">
    <location>
        <begin position="320"/>
        <end position="392"/>
    </location>
</feature>
<evidence type="ECO:0000256" key="6">
    <source>
        <dbReference type="ARBA" id="ARBA00022840"/>
    </source>
</evidence>
<feature type="region of interest" description="Disordered" evidence="9">
    <location>
        <begin position="1586"/>
        <end position="1605"/>
    </location>
</feature>
<evidence type="ECO:0000256" key="7">
    <source>
        <dbReference type="ARBA" id="ARBA00047899"/>
    </source>
</evidence>
<dbReference type="OMA" id="THQCLVM"/>
<comment type="catalytic activity">
    <reaction evidence="7">
        <text>L-threonyl-[protein] + ATP = O-phospho-L-threonyl-[protein] + ADP + H(+)</text>
        <dbReference type="Rhea" id="RHEA:46608"/>
        <dbReference type="Rhea" id="RHEA-COMP:11060"/>
        <dbReference type="Rhea" id="RHEA-COMP:11605"/>
        <dbReference type="ChEBI" id="CHEBI:15378"/>
        <dbReference type="ChEBI" id="CHEBI:30013"/>
        <dbReference type="ChEBI" id="CHEBI:30616"/>
        <dbReference type="ChEBI" id="CHEBI:61977"/>
        <dbReference type="ChEBI" id="CHEBI:456216"/>
        <dbReference type="EC" id="2.7.11.1"/>
    </reaction>
</comment>
<dbReference type="SMART" id="SM00220">
    <property type="entry name" value="S_TKc"/>
    <property type="match status" value="1"/>
</dbReference>
<dbReference type="InterPro" id="IPR051334">
    <property type="entry name" value="SRPK"/>
</dbReference>
<evidence type="ECO:0000256" key="3">
    <source>
        <dbReference type="ARBA" id="ARBA00022679"/>
    </source>
</evidence>
<feature type="compositionally biased region" description="Polar residues" evidence="9">
    <location>
        <begin position="593"/>
        <end position="604"/>
    </location>
</feature>
<feature type="compositionally biased region" description="Basic and acidic residues" evidence="9">
    <location>
        <begin position="811"/>
        <end position="822"/>
    </location>
</feature>
<feature type="region of interest" description="Disordered" evidence="9">
    <location>
        <begin position="768"/>
        <end position="850"/>
    </location>
</feature>
<feature type="compositionally biased region" description="Low complexity" evidence="9">
    <location>
        <begin position="156"/>
        <end position="165"/>
    </location>
</feature>
<evidence type="ECO:0000256" key="2">
    <source>
        <dbReference type="ARBA" id="ARBA00022527"/>
    </source>
</evidence>
<comment type="catalytic activity">
    <reaction evidence="8">
        <text>L-seryl-[protein] + ATP = O-phospho-L-seryl-[protein] + ADP + H(+)</text>
        <dbReference type="Rhea" id="RHEA:17989"/>
        <dbReference type="Rhea" id="RHEA-COMP:9863"/>
        <dbReference type="Rhea" id="RHEA-COMP:11604"/>
        <dbReference type="ChEBI" id="CHEBI:15378"/>
        <dbReference type="ChEBI" id="CHEBI:29999"/>
        <dbReference type="ChEBI" id="CHEBI:30616"/>
        <dbReference type="ChEBI" id="CHEBI:83421"/>
        <dbReference type="ChEBI" id="CHEBI:456216"/>
        <dbReference type="EC" id="2.7.11.1"/>
    </reaction>
</comment>
<feature type="region of interest" description="Disordered" evidence="9">
    <location>
        <begin position="1411"/>
        <end position="1443"/>
    </location>
</feature>
<dbReference type="EMBL" id="LJSK01000256">
    <property type="protein sequence ID" value="KPI84467.1"/>
    <property type="molecule type" value="Genomic_DNA"/>
</dbReference>
<evidence type="ECO:0000256" key="4">
    <source>
        <dbReference type="ARBA" id="ARBA00022741"/>
    </source>
</evidence>
<keyword evidence="3" id="KW-0808">Transferase</keyword>
<dbReference type="GO" id="GO:0005634">
    <property type="term" value="C:nucleus"/>
    <property type="evidence" value="ECO:0007669"/>
    <property type="project" value="TreeGrafter"/>
</dbReference>
<dbReference type="GO" id="GO:0005524">
    <property type="term" value="F:ATP binding"/>
    <property type="evidence" value="ECO:0007669"/>
    <property type="project" value="UniProtKB-KW"/>
</dbReference>
<feature type="region of interest" description="Disordered" evidence="9">
    <location>
        <begin position="536"/>
        <end position="604"/>
    </location>
</feature>
<comment type="caution">
    <text evidence="11">The sequence shown here is derived from an EMBL/GenBank/DDBJ whole genome shotgun (WGS) entry which is preliminary data.</text>
</comment>
<dbReference type="Gene3D" id="1.10.510.10">
    <property type="entry name" value="Transferase(Phosphotransferase) domain 1"/>
    <property type="match status" value="3"/>
</dbReference>
<feature type="region of interest" description="Disordered" evidence="9">
    <location>
        <begin position="1121"/>
        <end position="1166"/>
    </location>
</feature>
<feature type="compositionally biased region" description="Low complexity" evidence="9">
    <location>
        <begin position="350"/>
        <end position="359"/>
    </location>
</feature>
<evidence type="ECO:0000256" key="5">
    <source>
        <dbReference type="ARBA" id="ARBA00022777"/>
    </source>
</evidence>
<gene>
    <name evidence="11" type="ORF">ABL78_6473</name>
</gene>
<evidence type="ECO:0000256" key="1">
    <source>
        <dbReference type="ARBA" id="ARBA00012513"/>
    </source>
</evidence>
<protein>
    <recommendedName>
        <fullName evidence="1">non-specific serine/threonine protein kinase</fullName>
        <ecNumber evidence="1">2.7.11.1</ecNumber>
    </recommendedName>
</protein>
<feature type="compositionally biased region" description="Polar residues" evidence="9">
    <location>
        <begin position="215"/>
        <end position="224"/>
    </location>
</feature>
<evidence type="ECO:0000313" key="12">
    <source>
        <dbReference type="Proteomes" id="UP000038009"/>
    </source>
</evidence>
<keyword evidence="5" id="KW-0418">Kinase</keyword>
<feature type="compositionally biased region" description="Basic residues" evidence="9">
    <location>
        <begin position="145"/>
        <end position="154"/>
    </location>
</feature>
<feature type="compositionally biased region" description="Basic and acidic residues" evidence="9">
    <location>
        <begin position="225"/>
        <end position="243"/>
    </location>
</feature>
<feature type="region of interest" description="Disordered" evidence="9">
    <location>
        <begin position="210"/>
        <end position="279"/>
    </location>
</feature>
<dbReference type="InterPro" id="IPR000719">
    <property type="entry name" value="Prot_kinase_dom"/>
</dbReference>
<evidence type="ECO:0000256" key="9">
    <source>
        <dbReference type="SAM" id="MobiDB-lite"/>
    </source>
</evidence>
<dbReference type="Proteomes" id="UP000038009">
    <property type="component" value="Unassembled WGS sequence"/>
</dbReference>
<sequence length="1605" mass="170822">MSSRGVSVSWGDSESFIGEPAAKGSYASSGFLRTSSHNAKVLSFSHSCPSQYWEANPSASGASAAKQMTANDLDWLKPWRTPQDGRGGFALLCSMQEILCNVQRARLSSMKEVYSPLCSRSGSVSNRLVDTWDGNASLSSTLRLSMRRGNRRPRLTASTTAPATGAEGGGAGEVLNSSVTSMGSTSKSATLMDYMLSDGRMWQTSHMWLDDSTLPRPTTDTARSSSDHAGELRQRPAQGRRDAPPLCDVEAPPPQRSAAAAVEGGGGAARPAASTGVVPPIPHFEELQAIQAELQRLQQANPSHHPRSEAAQRRLRLLTHSSDEDSAHEEADTRYDGSPGAHLQVTACLTPGTGSGTARPAPPPPPQFNSTVNCSDADESSSPSSSPRQEHGLYCDDRLSLTDAEDEEDVSDCMSVTNFGEDGHLACVPGDTLHGRYTLLQVLGVGRSSRVWLAADLEQCSHTRRHLIRELGEREARRLFRPSEHPMFVALKVFRCGAMYTDCATYEAKLSAFVKDSVKLRPLRLLRSPPSSLMSPLISPTSVKASTTPSPTGGSSSGDRGPAARPCVGRPRANSSTPFVGSPSPRLPAPGNATRTAGISHPSQRLSTFRDQFAVEGQYGTHQCLVMDVLGSGIDTAINETHLAGFPSEVARSILLSSLQGLALLAACNVIHADLKPENLLFTDLDADVASAMRAFQSVQLQTGCRSALWSSFTHQRESVREFAQRVERESASLAASASVAAENGNSPHATVAATHAETEEGALHLDANGDLSGSQCVAPPQDHMAQRQADLSAPGHSSRLHSAAAAAATTKDEVGGSDGRRRCPGLTCSALSATRDGDGSAAPTPPRARRPAYEVRVSDFGLSFITPPCLRLGVRALARYADEVGTTVDDLVHDDALSQLQWLYEQQQQQPPQSPSGARVAGLSPLEMARCSNNIGSSRSAGWECGAAAPEWTVDCELIDEAELRALQLEDARGLHSEDDVVGETEGAGEGDAVADTAAEDESVAGNGAAATTATVAVEFTSVMSVGVAAAGSPSKRQKKKNYPHSTQPSHAMSSVNCSTNHSSCSVDDRHVSAGNTPDSPLMDRLAAAAVAPPVALQTASYHSPVSKTFTVLPSAALMASSPHSAPHDEDEEGLDATAPSPLSLFSSPNDAPILARHKGRGGAVDGNAVASTVSTTRMSLACPSAFQLPPPASTAGVTPSRQARHAEPVSLRQPRRSPAFAQTSLTSLRRLEVSILRSQQYARGIVMQSREYRAPEVLLGYFALPSCDVWSIGCIAYELVTGRFLIDCIADRERHGRQLARHVHGGGGGQTRASSECESCAEDEDYGGIEWDGQPIYVEDNEQDLSIFQLKSMMRLLGPPPIAFLHQHPTGLFVGDYYDENGDFKYWDGVENACGVGVVDANRRQELRASEGRWRSCSSSSSSSDGRGHPPAAAAPTSIHSKVTKGNGRCLACDNEEVGEGGGEGGEARVAPHGSRHRAHDLIEPPSHVESSSGVPAVPADYRSLRRSPHAAPFDTRNYAVETPGWLEVRRTLRRKLKSEEEARDFESFMWKCLQWDPAQRATAAELLADDWIMKYSHKVASAVDSDGEGGGGCDGVEPKLEV</sequence>
<evidence type="ECO:0000256" key="8">
    <source>
        <dbReference type="ARBA" id="ARBA00048679"/>
    </source>
</evidence>
<dbReference type="GO" id="GO:0050684">
    <property type="term" value="P:regulation of mRNA processing"/>
    <property type="evidence" value="ECO:0007669"/>
    <property type="project" value="TreeGrafter"/>
</dbReference>
<dbReference type="GO" id="GO:0004674">
    <property type="term" value="F:protein serine/threonine kinase activity"/>
    <property type="evidence" value="ECO:0007669"/>
    <property type="project" value="UniProtKB-KW"/>
</dbReference>
<evidence type="ECO:0000259" key="10">
    <source>
        <dbReference type="SMART" id="SM00220"/>
    </source>
</evidence>
<feature type="region of interest" description="Disordered" evidence="9">
    <location>
        <begin position="1031"/>
        <end position="1081"/>
    </location>
</feature>
<name>A0A0N0P464_LEPSE</name>
<dbReference type="VEuPathDB" id="TriTrypDB:Lsey_0256_0020"/>
<dbReference type="GO" id="GO:0005737">
    <property type="term" value="C:cytoplasm"/>
    <property type="evidence" value="ECO:0007669"/>
    <property type="project" value="TreeGrafter"/>
</dbReference>
<dbReference type="GO" id="GO:0000245">
    <property type="term" value="P:spliceosomal complex assembly"/>
    <property type="evidence" value="ECO:0007669"/>
    <property type="project" value="TreeGrafter"/>
</dbReference>